<proteinExistence type="predicted"/>
<accession>A0A7Y9RXV7</accession>
<organism evidence="2 3">
    <name type="scientific">Nocardioides perillae</name>
    <dbReference type="NCBI Taxonomy" id="1119534"/>
    <lineage>
        <taxon>Bacteria</taxon>
        <taxon>Bacillati</taxon>
        <taxon>Actinomycetota</taxon>
        <taxon>Actinomycetes</taxon>
        <taxon>Propionibacteriales</taxon>
        <taxon>Nocardioidaceae</taxon>
        <taxon>Nocardioides</taxon>
    </lineage>
</organism>
<feature type="transmembrane region" description="Helical" evidence="1">
    <location>
        <begin position="26"/>
        <end position="46"/>
    </location>
</feature>
<dbReference type="InterPro" id="IPR025339">
    <property type="entry name" value="DUF4245"/>
</dbReference>
<dbReference type="RefSeq" id="WP_179518939.1">
    <property type="nucleotide sequence ID" value="NZ_JACCAC010000001.1"/>
</dbReference>
<protein>
    <recommendedName>
        <fullName evidence="4">DUF4245 domain-containing protein</fullName>
    </recommendedName>
</protein>
<evidence type="ECO:0000313" key="3">
    <source>
        <dbReference type="Proteomes" id="UP000544110"/>
    </source>
</evidence>
<keyword evidence="1" id="KW-1133">Transmembrane helix</keyword>
<name>A0A7Y9RXV7_9ACTN</name>
<reference evidence="2 3" key="1">
    <citation type="submission" date="2020-07" db="EMBL/GenBank/DDBJ databases">
        <title>Sequencing the genomes of 1000 actinobacteria strains.</title>
        <authorList>
            <person name="Klenk H.-P."/>
        </authorList>
    </citation>
    <scope>NUCLEOTIDE SEQUENCE [LARGE SCALE GENOMIC DNA]</scope>
    <source>
        <strain evidence="2 3">DSM 24552</strain>
    </source>
</reference>
<evidence type="ECO:0000313" key="2">
    <source>
        <dbReference type="EMBL" id="NYG56732.1"/>
    </source>
</evidence>
<gene>
    <name evidence="2" type="ORF">BJ989_003036</name>
</gene>
<sequence>MSEPRPTAGPTAAAPAGRPGRYERSFSGLVAAMVVLVGVVLLIVGYRALFREELEVGPTPVDYREAGEAVARAGIPVVLPSTLPSGWIATSAEVERGAPPVWRLGVLTDEERFVGLRHGDVEPDELLESTYPDDEPVEVDPVEVADAAVATRWQAYEVGEDLAWVADLGTTAVVVHGSAPAEDLATFVETLEELPAAQAQPAG</sequence>
<dbReference type="Proteomes" id="UP000544110">
    <property type="component" value="Unassembled WGS sequence"/>
</dbReference>
<evidence type="ECO:0008006" key="4">
    <source>
        <dbReference type="Google" id="ProtNLM"/>
    </source>
</evidence>
<comment type="caution">
    <text evidence="2">The sequence shown here is derived from an EMBL/GenBank/DDBJ whole genome shotgun (WGS) entry which is preliminary data.</text>
</comment>
<keyword evidence="3" id="KW-1185">Reference proteome</keyword>
<dbReference type="EMBL" id="JACCAC010000001">
    <property type="protein sequence ID" value="NYG56732.1"/>
    <property type="molecule type" value="Genomic_DNA"/>
</dbReference>
<keyword evidence="1" id="KW-0472">Membrane</keyword>
<evidence type="ECO:0000256" key="1">
    <source>
        <dbReference type="SAM" id="Phobius"/>
    </source>
</evidence>
<dbReference type="AlphaFoldDB" id="A0A7Y9RXV7"/>
<keyword evidence="1" id="KW-0812">Transmembrane</keyword>
<dbReference type="Pfam" id="PF14030">
    <property type="entry name" value="DUF4245"/>
    <property type="match status" value="1"/>
</dbReference>